<keyword evidence="3" id="KW-0238">DNA-binding</keyword>
<gene>
    <name evidence="3" type="ORF">EGM88_03185</name>
</gene>
<protein>
    <submittedName>
        <fullName evidence="3">DNA-binding response regulator</fullName>
    </submittedName>
</protein>
<dbReference type="AlphaFoldDB" id="A0A3N4NTT2"/>
<feature type="modified residue" description="4-aspartylphosphate" evidence="1">
    <location>
        <position position="64"/>
    </location>
</feature>
<dbReference type="EMBL" id="RPFJ01000003">
    <property type="protein sequence ID" value="RPD99564.1"/>
    <property type="molecule type" value="Genomic_DNA"/>
</dbReference>
<dbReference type="RefSeq" id="WP_123896529.1">
    <property type="nucleotide sequence ID" value="NZ_RPFJ01000003.1"/>
</dbReference>
<dbReference type="GO" id="GO:0003677">
    <property type="term" value="F:DNA binding"/>
    <property type="evidence" value="ECO:0007669"/>
    <property type="project" value="UniProtKB-KW"/>
</dbReference>
<reference evidence="3 4" key="1">
    <citation type="submission" date="2018-11" db="EMBL/GenBank/DDBJ databases">
        <title>Aureibaculum marinum gen. nov., sp. nov., a member of the family Flavobacteriaceae isolated from the Bohai Sea.</title>
        <authorList>
            <person name="Ji X."/>
        </authorList>
    </citation>
    <scope>NUCLEOTIDE SEQUENCE [LARGE SCALE GENOMIC DNA]</scope>
    <source>
        <strain evidence="3 4">BH-SD17</strain>
    </source>
</reference>
<sequence length="225" mass="25513">MKKLINTLIVDDNPMIIEAYKSMFSYGDLEEYEINIDIASDCDSAIAKMKQALKKQPYQLFYFDMNLPPSSDGKFKSGEDLALYAKQNFPKAKVVILTLNNDNLSLHNILTKINPDGLLIKNDSNPADFIAGFKTILRNPPFYSSTVLKYLNTINILKDKQQFDGNDIKILMHLENGVMTKNLTKYINLSLSAIEKRKSNMRKLLGVKRGNDQELIKAAKEKGLI</sequence>
<accession>A0A3N4NTT2</accession>
<dbReference type="GO" id="GO:0000160">
    <property type="term" value="P:phosphorelay signal transduction system"/>
    <property type="evidence" value="ECO:0007669"/>
    <property type="project" value="InterPro"/>
</dbReference>
<dbReference type="SUPFAM" id="SSF52172">
    <property type="entry name" value="CheY-like"/>
    <property type="match status" value="1"/>
</dbReference>
<evidence type="ECO:0000259" key="2">
    <source>
        <dbReference type="PROSITE" id="PS50110"/>
    </source>
</evidence>
<dbReference type="InterPro" id="IPR001789">
    <property type="entry name" value="Sig_transdc_resp-reg_receiver"/>
</dbReference>
<proteinExistence type="predicted"/>
<organism evidence="3 4">
    <name type="scientific">Aureibaculum marinum</name>
    <dbReference type="NCBI Taxonomy" id="2487930"/>
    <lineage>
        <taxon>Bacteria</taxon>
        <taxon>Pseudomonadati</taxon>
        <taxon>Bacteroidota</taxon>
        <taxon>Flavobacteriia</taxon>
        <taxon>Flavobacteriales</taxon>
        <taxon>Flavobacteriaceae</taxon>
        <taxon>Aureibaculum</taxon>
    </lineage>
</organism>
<evidence type="ECO:0000313" key="4">
    <source>
        <dbReference type="Proteomes" id="UP000270856"/>
    </source>
</evidence>
<dbReference type="PROSITE" id="PS50110">
    <property type="entry name" value="RESPONSE_REGULATORY"/>
    <property type="match status" value="1"/>
</dbReference>
<dbReference type="CDD" id="cd00156">
    <property type="entry name" value="REC"/>
    <property type="match status" value="1"/>
</dbReference>
<keyword evidence="1" id="KW-0597">Phosphoprotein</keyword>
<comment type="caution">
    <text evidence="3">The sequence shown here is derived from an EMBL/GenBank/DDBJ whole genome shotgun (WGS) entry which is preliminary data.</text>
</comment>
<dbReference type="Gene3D" id="3.40.50.2300">
    <property type="match status" value="1"/>
</dbReference>
<evidence type="ECO:0000256" key="1">
    <source>
        <dbReference type="PROSITE-ProRule" id="PRU00169"/>
    </source>
</evidence>
<name>A0A3N4NTT2_9FLAO</name>
<dbReference type="OrthoDB" id="651456at2"/>
<keyword evidence="4" id="KW-1185">Reference proteome</keyword>
<dbReference type="Proteomes" id="UP000270856">
    <property type="component" value="Unassembled WGS sequence"/>
</dbReference>
<feature type="domain" description="Response regulatory" evidence="2">
    <location>
        <begin position="6"/>
        <end position="136"/>
    </location>
</feature>
<dbReference type="InterPro" id="IPR011006">
    <property type="entry name" value="CheY-like_superfamily"/>
</dbReference>
<evidence type="ECO:0000313" key="3">
    <source>
        <dbReference type="EMBL" id="RPD99564.1"/>
    </source>
</evidence>